<dbReference type="GO" id="GO:0005576">
    <property type="term" value="C:extracellular region"/>
    <property type="evidence" value="ECO:0007669"/>
    <property type="project" value="InterPro"/>
</dbReference>
<dbReference type="Proteomes" id="UP001445076">
    <property type="component" value="Unassembled WGS sequence"/>
</dbReference>
<feature type="signal peptide" evidence="1">
    <location>
        <begin position="1"/>
        <end position="24"/>
    </location>
</feature>
<dbReference type="PROSITE" id="PS50940">
    <property type="entry name" value="CHIT_BIND_II"/>
    <property type="match status" value="3"/>
</dbReference>
<name>A0AAW0W5A2_CHEQU</name>
<keyword evidence="4" id="KW-1185">Reference proteome</keyword>
<dbReference type="Gene3D" id="2.170.140.10">
    <property type="entry name" value="Chitin binding domain"/>
    <property type="match status" value="1"/>
</dbReference>
<organism evidence="3 4">
    <name type="scientific">Cherax quadricarinatus</name>
    <name type="common">Australian red claw crayfish</name>
    <dbReference type="NCBI Taxonomy" id="27406"/>
    <lineage>
        <taxon>Eukaryota</taxon>
        <taxon>Metazoa</taxon>
        <taxon>Ecdysozoa</taxon>
        <taxon>Arthropoda</taxon>
        <taxon>Crustacea</taxon>
        <taxon>Multicrustacea</taxon>
        <taxon>Malacostraca</taxon>
        <taxon>Eumalacostraca</taxon>
        <taxon>Eucarida</taxon>
        <taxon>Decapoda</taxon>
        <taxon>Pleocyemata</taxon>
        <taxon>Astacidea</taxon>
        <taxon>Parastacoidea</taxon>
        <taxon>Parastacidae</taxon>
        <taxon>Cherax</taxon>
    </lineage>
</organism>
<feature type="domain" description="Chitin-binding type-2" evidence="2">
    <location>
        <begin position="163"/>
        <end position="216"/>
    </location>
</feature>
<dbReference type="SMART" id="SM00494">
    <property type="entry name" value="ChtBD2"/>
    <property type="match status" value="3"/>
</dbReference>
<dbReference type="SUPFAM" id="SSF57625">
    <property type="entry name" value="Invertebrate chitin-binding proteins"/>
    <property type="match status" value="2"/>
</dbReference>
<keyword evidence="1" id="KW-0732">Signal</keyword>
<dbReference type="InterPro" id="IPR002557">
    <property type="entry name" value="Chitin-bd_dom"/>
</dbReference>
<feature type="non-terminal residue" evidence="3">
    <location>
        <position position="1"/>
    </location>
</feature>
<evidence type="ECO:0000313" key="3">
    <source>
        <dbReference type="EMBL" id="KAK8724663.1"/>
    </source>
</evidence>
<protein>
    <recommendedName>
        <fullName evidence="2">Chitin-binding type-2 domain-containing protein</fullName>
    </recommendedName>
</protein>
<accession>A0AAW0W5A2</accession>
<feature type="chain" id="PRO_5043777146" description="Chitin-binding type-2 domain-containing protein" evidence="1">
    <location>
        <begin position="25"/>
        <end position="218"/>
    </location>
</feature>
<evidence type="ECO:0000313" key="4">
    <source>
        <dbReference type="Proteomes" id="UP001445076"/>
    </source>
</evidence>
<evidence type="ECO:0000256" key="1">
    <source>
        <dbReference type="SAM" id="SignalP"/>
    </source>
</evidence>
<feature type="domain" description="Chitin-binding type-2" evidence="2">
    <location>
        <begin position="27"/>
        <end position="96"/>
    </location>
</feature>
<comment type="caution">
    <text evidence="3">The sequence shown here is derived from an EMBL/GenBank/DDBJ whole genome shotgun (WGS) entry which is preliminary data.</text>
</comment>
<dbReference type="EMBL" id="JARKIK010000085">
    <property type="protein sequence ID" value="KAK8724663.1"/>
    <property type="molecule type" value="Genomic_DNA"/>
</dbReference>
<reference evidence="3 4" key="1">
    <citation type="journal article" date="2024" name="BMC Genomics">
        <title>Genome assembly of redclaw crayfish (Cherax quadricarinatus) provides insights into its immune adaptation and hypoxia tolerance.</title>
        <authorList>
            <person name="Liu Z."/>
            <person name="Zheng J."/>
            <person name="Li H."/>
            <person name="Fang K."/>
            <person name="Wang S."/>
            <person name="He J."/>
            <person name="Zhou D."/>
            <person name="Weng S."/>
            <person name="Chi M."/>
            <person name="Gu Z."/>
            <person name="He J."/>
            <person name="Li F."/>
            <person name="Wang M."/>
        </authorList>
    </citation>
    <scope>NUCLEOTIDE SEQUENCE [LARGE SCALE GENOMIC DNA]</scope>
    <source>
        <strain evidence="3">ZL_2023a</strain>
    </source>
</reference>
<dbReference type="GO" id="GO:0008061">
    <property type="term" value="F:chitin binding"/>
    <property type="evidence" value="ECO:0007669"/>
    <property type="project" value="InterPro"/>
</dbReference>
<dbReference type="InterPro" id="IPR036508">
    <property type="entry name" value="Chitin-bd_dom_sf"/>
</dbReference>
<gene>
    <name evidence="3" type="ORF">OTU49_011196</name>
</gene>
<evidence type="ECO:0000259" key="2">
    <source>
        <dbReference type="PROSITE" id="PS50940"/>
    </source>
</evidence>
<feature type="domain" description="Chitin-binding type-2" evidence="2">
    <location>
        <begin position="102"/>
        <end position="157"/>
    </location>
</feature>
<dbReference type="Pfam" id="PF01607">
    <property type="entry name" value="CBM_14"/>
    <property type="match status" value="2"/>
</dbReference>
<dbReference type="AlphaFoldDB" id="A0AAW0W5A2"/>
<sequence length="218" mass="23922">PTSSMLVVTIVSALLLLEIGPSLQLCVPDCTGRAEGDMIKDPSNCLQYYFCSDPDGNGVLEHSLYPSTCPEGYFFNAAESVRECEKIVPDTNYCKDLCSPCALQCQEPGTMLPSPTDCQLYKICLDNGFLDVSCPPEYPNFNFETSDCTNDDTVCYNLCDPCEVYCVAEGKIPDPKNCNGYLYCHPPEVAYFLCPEGEAFNSDLLLCEPFAGNCTNTC</sequence>
<proteinExistence type="predicted"/>